<dbReference type="Proteomes" id="UP000775872">
    <property type="component" value="Unassembled WGS sequence"/>
</dbReference>
<sequence>MDGIFSNLYSALERHGIHGSVRQELATAAYDDYNQWLGHVGKVMVSTSGNTISGLPLHGHMHSERSSIILRFQLDTEEDIAKFNKPPEWARDRPITDAPVFEPSAIVKKLKKLHSKEGHWDSLCGAKVNGKILELDLRSDADESVALAA</sequence>
<evidence type="ECO:0000313" key="2">
    <source>
        <dbReference type="Proteomes" id="UP000775872"/>
    </source>
</evidence>
<keyword evidence="2" id="KW-1185">Reference proteome</keyword>
<reference evidence="1 2" key="2">
    <citation type="submission" date="2021-10" db="EMBL/GenBank/DDBJ databases">
        <authorList>
            <person name="Piombo E."/>
        </authorList>
    </citation>
    <scope>NUCLEOTIDE SEQUENCE [LARGE SCALE GENOMIC DNA]</scope>
</reference>
<proteinExistence type="predicted"/>
<evidence type="ECO:0000313" key="1">
    <source>
        <dbReference type="EMBL" id="CAH0057572.1"/>
    </source>
</evidence>
<protein>
    <submittedName>
        <fullName evidence="1">Uncharacterized protein</fullName>
    </submittedName>
</protein>
<organism evidence="1 2">
    <name type="scientific">Clonostachys solani</name>
    <dbReference type="NCBI Taxonomy" id="160281"/>
    <lineage>
        <taxon>Eukaryota</taxon>
        <taxon>Fungi</taxon>
        <taxon>Dikarya</taxon>
        <taxon>Ascomycota</taxon>
        <taxon>Pezizomycotina</taxon>
        <taxon>Sordariomycetes</taxon>
        <taxon>Hypocreomycetidae</taxon>
        <taxon>Hypocreales</taxon>
        <taxon>Bionectriaceae</taxon>
        <taxon>Clonostachys</taxon>
    </lineage>
</organism>
<dbReference type="EMBL" id="CABFOC020000074">
    <property type="protein sequence ID" value="CAH0057572.1"/>
    <property type="molecule type" value="Genomic_DNA"/>
</dbReference>
<dbReference type="AlphaFoldDB" id="A0A9N9ZJ94"/>
<reference evidence="2" key="1">
    <citation type="submission" date="2019-06" db="EMBL/GenBank/DDBJ databases">
        <authorList>
            <person name="Broberg M."/>
        </authorList>
    </citation>
    <scope>NUCLEOTIDE SEQUENCE [LARGE SCALE GENOMIC DNA]</scope>
</reference>
<comment type="caution">
    <text evidence="1">The sequence shown here is derived from an EMBL/GenBank/DDBJ whole genome shotgun (WGS) entry which is preliminary data.</text>
</comment>
<accession>A0A9N9ZJ94</accession>
<name>A0A9N9ZJ94_9HYPO</name>
<gene>
    <name evidence="1" type="ORF">CSOL1703_00007356</name>
</gene>